<comment type="subcellular location">
    <subcellularLocation>
        <location evidence="1">Cytoplasm</location>
    </subcellularLocation>
</comment>
<dbReference type="SUPFAM" id="SSF46579">
    <property type="entry name" value="Prefoldin"/>
    <property type="match status" value="1"/>
</dbReference>
<protein>
    <submittedName>
        <fullName evidence="5">Uncharacterized protein</fullName>
    </submittedName>
</protein>
<evidence type="ECO:0000313" key="5">
    <source>
        <dbReference type="EnsemblMetazoa" id="GBRI025489-PA"/>
    </source>
</evidence>
<proteinExistence type="predicted"/>
<evidence type="ECO:0000256" key="1">
    <source>
        <dbReference type="ARBA" id="ARBA00004496"/>
    </source>
</evidence>
<accession>A0A1A9WMW3</accession>
<evidence type="ECO:0000256" key="2">
    <source>
        <dbReference type="ARBA" id="ARBA00022490"/>
    </source>
</evidence>
<sequence>MSQRNEDKCLEIIKSTEETADKILMNKQELIALDKRRQQNREAIRELQKNHEDKEEKKVWITVGSMLLKMPREKALNLLKNDQVEIEREINILQSDQKILVNKHRDLEHFSSYSGTNIKPLERKELNALKANLPMM</sequence>
<dbReference type="VEuPathDB" id="VectorBase:GBRI025489"/>
<dbReference type="PANTHER" id="PTHR21162:SF0">
    <property type="entry name" value="P53 AND DNA DAMAGE-REGULATED PROTEIN 1"/>
    <property type="match status" value="1"/>
</dbReference>
<dbReference type="AlphaFoldDB" id="A0A1A9WMW3"/>
<dbReference type="EnsemblMetazoa" id="GBRI025489-RA">
    <property type="protein sequence ID" value="GBRI025489-PA"/>
    <property type="gene ID" value="GBRI025489"/>
</dbReference>
<keyword evidence="4" id="KW-0175">Coiled coil</keyword>
<dbReference type="PANTHER" id="PTHR21162">
    <property type="entry name" value="P53 AND DNA DAMAGE-REGULATED PROTEIN"/>
    <property type="match status" value="1"/>
</dbReference>
<keyword evidence="3" id="KW-0143">Chaperone</keyword>
<evidence type="ECO:0000256" key="3">
    <source>
        <dbReference type="ARBA" id="ARBA00023186"/>
    </source>
</evidence>
<evidence type="ECO:0000313" key="6">
    <source>
        <dbReference type="Proteomes" id="UP000091820"/>
    </source>
</evidence>
<reference evidence="5" key="2">
    <citation type="submission" date="2020-05" db="UniProtKB">
        <authorList>
            <consortium name="EnsemblMetazoa"/>
        </authorList>
    </citation>
    <scope>IDENTIFICATION</scope>
    <source>
        <strain evidence="5">IAEA</strain>
    </source>
</reference>
<dbReference type="Proteomes" id="UP000091820">
    <property type="component" value="Unassembled WGS sequence"/>
</dbReference>
<dbReference type="InterPro" id="IPR030482">
    <property type="entry name" value="PDRG1"/>
</dbReference>
<dbReference type="GO" id="GO:0005737">
    <property type="term" value="C:cytoplasm"/>
    <property type="evidence" value="ECO:0007669"/>
    <property type="project" value="UniProtKB-SubCell"/>
</dbReference>
<evidence type="ECO:0000256" key="4">
    <source>
        <dbReference type="SAM" id="Coils"/>
    </source>
</evidence>
<keyword evidence="2" id="KW-0963">Cytoplasm</keyword>
<name>A0A1A9WMW3_9MUSC</name>
<feature type="coiled-coil region" evidence="4">
    <location>
        <begin position="30"/>
        <end position="96"/>
    </location>
</feature>
<keyword evidence="6" id="KW-1185">Reference proteome</keyword>
<dbReference type="STRING" id="37001.A0A1A9WMW3"/>
<organism evidence="5 6">
    <name type="scientific">Glossina brevipalpis</name>
    <dbReference type="NCBI Taxonomy" id="37001"/>
    <lineage>
        <taxon>Eukaryota</taxon>
        <taxon>Metazoa</taxon>
        <taxon>Ecdysozoa</taxon>
        <taxon>Arthropoda</taxon>
        <taxon>Hexapoda</taxon>
        <taxon>Insecta</taxon>
        <taxon>Pterygota</taxon>
        <taxon>Neoptera</taxon>
        <taxon>Endopterygota</taxon>
        <taxon>Diptera</taxon>
        <taxon>Brachycera</taxon>
        <taxon>Muscomorpha</taxon>
        <taxon>Hippoboscoidea</taxon>
        <taxon>Glossinidae</taxon>
        <taxon>Glossina</taxon>
    </lineage>
</organism>
<dbReference type="CDD" id="cd22860">
    <property type="entry name" value="PDRG1"/>
    <property type="match status" value="1"/>
</dbReference>
<reference evidence="6" key="1">
    <citation type="submission" date="2014-03" db="EMBL/GenBank/DDBJ databases">
        <authorList>
            <person name="Aksoy S."/>
            <person name="Warren W."/>
            <person name="Wilson R.K."/>
        </authorList>
    </citation>
    <scope>NUCLEOTIDE SEQUENCE [LARGE SCALE GENOMIC DNA]</scope>
    <source>
        <strain evidence="6">IAEA</strain>
    </source>
</reference>